<name>D6SS49_9BACT</name>
<comment type="caution">
    <text evidence="1">The sequence shown here is derived from an EMBL/GenBank/DDBJ whole genome shotgun (WGS) entry which is preliminary data.</text>
</comment>
<keyword evidence="2" id="KW-1185">Reference proteome</keyword>
<protein>
    <submittedName>
        <fullName evidence="1">Uncharacterized protein</fullName>
    </submittedName>
</protein>
<proteinExistence type="predicted"/>
<dbReference type="OrthoDB" id="5471847at2"/>
<dbReference type="Proteomes" id="UP000005496">
    <property type="component" value="Unassembled WGS sequence"/>
</dbReference>
<dbReference type="AlphaFoldDB" id="D6SS49"/>
<organism evidence="1 2">
    <name type="scientific">Desulfonatronospira thiodismutans ASO3-1</name>
    <dbReference type="NCBI Taxonomy" id="555779"/>
    <lineage>
        <taxon>Bacteria</taxon>
        <taxon>Pseudomonadati</taxon>
        <taxon>Thermodesulfobacteriota</taxon>
        <taxon>Desulfovibrionia</taxon>
        <taxon>Desulfovibrionales</taxon>
        <taxon>Desulfonatronovibrionaceae</taxon>
        <taxon>Desulfonatronospira</taxon>
    </lineage>
</organism>
<dbReference type="EMBL" id="ACJN02000003">
    <property type="protein sequence ID" value="EFI33515.1"/>
    <property type="molecule type" value="Genomic_DNA"/>
</dbReference>
<gene>
    <name evidence="1" type="ORF">Dthio_PD0849</name>
</gene>
<evidence type="ECO:0000313" key="1">
    <source>
        <dbReference type="EMBL" id="EFI33515.1"/>
    </source>
</evidence>
<dbReference type="RefSeq" id="WP_008870865.1">
    <property type="nucleotide sequence ID" value="NZ_ACJN02000003.1"/>
</dbReference>
<accession>D6SS49</accession>
<dbReference type="eggNOG" id="ENOG5031FC5">
    <property type="taxonomic scope" value="Bacteria"/>
</dbReference>
<evidence type="ECO:0000313" key="2">
    <source>
        <dbReference type="Proteomes" id="UP000005496"/>
    </source>
</evidence>
<sequence length="77" mass="8634">MLTIKCSGCKKKLFKYRKVGSGEVLRCHKSRITRFYDGLEQKGGLACPCGQVVGIDQGRFYKMNSSAFTYTGTKDNK</sequence>
<reference evidence="1" key="1">
    <citation type="submission" date="2010-05" db="EMBL/GenBank/DDBJ databases">
        <title>The draft genome of Desulfonatronospira thiodismutans ASO3-1.</title>
        <authorList>
            <consortium name="US DOE Joint Genome Institute (JGI-PGF)"/>
            <person name="Lucas S."/>
            <person name="Copeland A."/>
            <person name="Lapidus A."/>
            <person name="Cheng J.-F."/>
            <person name="Bruce D."/>
            <person name="Goodwin L."/>
            <person name="Pitluck S."/>
            <person name="Chertkov O."/>
            <person name="Brettin T."/>
            <person name="Detter J.C."/>
            <person name="Han C."/>
            <person name="Land M.L."/>
            <person name="Hauser L."/>
            <person name="Kyrpides N."/>
            <person name="Mikhailova N."/>
            <person name="Muyzer G."/>
            <person name="Woyke T."/>
        </authorList>
    </citation>
    <scope>NUCLEOTIDE SEQUENCE [LARGE SCALE GENOMIC DNA]</scope>
    <source>
        <strain evidence="1">ASO3-1</strain>
    </source>
</reference>